<gene>
    <name evidence="3" type="ORF">CYMTET_25537</name>
</gene>
<dbReference type="CDD" id="cd18086">
    <property type="entry name" value="HsC9orf114-like"/>
    <property type="match status" value="1"/>
</dbReference>
<reference evidence="3 4" key="1">
    <citation type="journal article" date="2015" name="Genome Biol. Evol.">
        <title>Comparative Genomics of a Bacterivorous Green Alga Reveals Evolutionary Causalities and Consequences of Phago-Mixotrophic Mode of Nutrition.</title>
        <authorList>
            <person name="Burns J.A."/>
            <person name="Paasch A."/>
            <person name="Narechania A."/>
            <person name="Kim E."/>
        </authorList>
    </citation>
    <scope>NUCLEOTIDE SEQUENCE [LARGE SCALE GENOMIC DNA]</scope>
    <source>
        <strain evidence="3 4">PLY_AMNH</strain>
    </source>
</reference>
<comment type="similarity">
    <text evidence="1">Belongs to the class IV-like SAM-binding methyltransferase superfamily.</text>
</comment>
<protein>
    <submittedName>
        <fullName evidence="3">Uncharacterized protein</fullName>
    </submittedName>
</protein>
<dbReference type="PANTHER" id="PTHR12150">
    <property type="entry name" value="CLASS IV SAM-BINDING METHYLTRANSFERASE-RELATED"/>
    <property type="match status" value="1"/>
</dbReference>
<dbReference type="Gene3D" id="3.40.1280.10">
    <property type="match status" value="1"/>
</dbReference>
<dbReference type="PANTHER" id="PTHR12150:SF13">
    <property type="entry name" value="METHYLTRANSFERASE C9ORF114-RELATED"/>
    <property type="match status" value="1"/>
</dbReference>
<organism evidence="3 4">
    <name type="scientific">Cymbomonas tetramitiformis</name>
    <dbReference type="NCBI Taxonomy" id="36881"/>
    <lineage>
        <taxon>Eukaryota</taxon>
        <taxon>Viridiplantae</taxon>
        <taxon>Chlorophyta</taxon>
        <taxon>Pyramimonadophyceae</taxon>
        <taxon>Pyramimonadales</taxon>
        <taxon>Pyramimonadaceae</taxon>
        <taxon>Cymbomonas</taxon>
    </lineage>
</organism>
<dbReference type="InterPro" id="IPR029026">
    <property type="entry name" value="tRNA_m1G_MTases_N"/>
</dbReference>
<dbReference type="InterPro" id="IPR003750">
    <property type="entry name" value="Put_MeTrfase-C9orf114-like"/>
</dbReference>
<evidence type="ECO:0000256" key="2">
    <source>
        <dbReference type="SAM" id="MobiDB-lite"/>
    </source>
</evidence>
<evidence type="ECO:0000256" key="1">
    <source>
        <dbReference type="ARBA" id="ARBA00009841"/>
    </source>
</evidence>
<dbReference type="Pfam" id="PF02598">
    <property type="entry name" value="Methyltrn_RNA_3"/>
    <property type="match status" value="1"/>
</dbReference>
<dbReference type="SUPFAM" id="SSF75217">
    <property type="entry name" value="alpha/beta knot"/>
    <property type="match status" value="1"/>
</dbReference>
<dbReference type="AlphaFoldDB" id="A0AAE0FTW6"/>
<feature type="compositionally biased region" description="Basic and acidic residues" evidence="2">
    <location>
        <begin position="1"/>
        <end position="14"/>
    </location>
</feature>
<sequence length="214" mass="23627">MGKSGTAEEKDGRKSQAKLDSSLQEPKKKKKKVVKEVEDSDKETERISKGRPFTVTVAIPGSIIQNKQSPQLATSLAGQIARTMSIFRVDEVVVFNCPDTDEEKKSSESGGLFLARVLQYLETPQYLRRALIPMHPDYRLAGLLPPLDAPHHPRAHEWLPYREGMVVAGEAGKAESKSPFVNVGLAKTVRTSHTLPVGTRVTVRMGAEEPENLE</sequence>
<evidence type="ECO:0000313" key="4">
    <source>
        <dbReference type="Proteomes" id="UP001190700"/>
    </source>
</evidence>
<feature type="region of interest" description="Disordered" evidence="2">
    <location>
        <begin position="1"/>
        <end position="47"/>
    </location>
</feature>
<dbReference type="InterPro" id="IPR029028">
    <property type="entry name" value="Alpha/beta_knot_MTases"/>
</dbReference>
<name>A0AAE0FTW6_9CHLO</name>
<accession>A0AAE0FTW6</accession>
<keyword evidence="4" id="KW-1185">Reference proteome</keyword>
<feature type="non-terminal residue" evidence="3">
    <location>
        <position position="214"/>
    </location>
</feature>
<proteinExistence type="inferred from homology"/>
<dbReference type="Proteomes" id="UP001190700">
    <property type="component" value="Unassembled WGS sequence"/>
</dbReference>
<comment type="caution">
    <text evidence="3">The sequence shown here is derived from an EMBL/GenBank/DDBJ whole genome shotgun (WGS) entry which is preliminary data.</text>
</comment>
<dbReference type="EMBL" id="LGRX02013691">
    <property type="protein sequence ID" value="KAK3265809.1"/>
    <property type="molecule type" value="Genomic_DNA"/>
</dbReference>
<evidence type="ECO:0000313" key="3">
    <source>
        <dbReference type="EMBL" id="KAK3265809.1"/>
    </source>
</evidence>